<name>A0A0F9AJH4_9ZZZZ</name>
<evidence type="ECO:0000313" key="1">
    <source>
        <dbReference type="EMBL" id="KKK78639.1"/>
    </source>
</evidence>
<feature type="non-terminal residue" evidence="1">
    <location>
        <position position="1"/>
    </location>
</feature>
<dbReference type="EMBL" id="LAZR01054402">
    <property type="protein sequence ID" value="KKK78639.1"/>
    <property type="molecule type" value="Genomic_DNA"/>
</dbReference>
<dbReference type="AlphaFoldDB" id="A0A0F9AJH4"/>
<proteinExistence type="predicted"/>
<reference evidence="1" key="1">
    <citation type="journal article" date="2015" name="Nature">
        <title>Complex archaea that bridge the gap between prokaryotes and eukaryotes.</title>
        <authorList>
            <person name="Spang A."/>
            <person name="Saw J.H."/>
            <person name="Jorgensen S.L."/>
            <person name="Zaremba-Niedzwiedzka K."/>
            <person name="Martijn J."/>
            <person name="Lind A.E."/>
            <person name="van Eijk R."/>
            <person name="Schleper C."/>
            <person name="Guy L."/>
            <person name="Ettema T.J."/>
        </authorList>
    </citation>
    <scope>NUCLEOTIDE SEQUENCE</scope>
</reference>
<protein>
    <submittedName>
        <fullName evidence="1">Uncharacterized protein</fullName>
    </submittedName>
</protein>
<gene>
    <name evidence="1" type="ORF">LCGC14_2841550</name>
</gene>
<sequence length="98" mass="10883">DPNDPQLDWARDETDVPKAIERFNESVAKIITAREKPAEKAKVDDNSFVDTAQDAGGNVSFSMPKTLDELGAFIEKNPAEYRKHKTEIDAAYSSGQIK</sequence>
<accession>A0A0F9AJH4</accession>
<comment type="caution">
    <text evidence="1">The sequence shown here is derived from an EMBL/GenBank/DDBJ whole genome shotgun (WGS) entry which is preliminary data.</text>
</comment>
<organism evidence="1">
    <name type="scientific">marine sediment metagenome</name>
    <dbReference type="NCBI Taxonomy" id="412755"/>
    <lineage>
        <taxon>unclassified sequences</taxon>
        <taxon>metagenomes</taxon>
        <taxon>ecological metagenomes</taxon>
    </lineage>
</organism>